<dbReference type="Proteomes" id="UP001215598">
    <property type="component" value="Unassembled WGS sequence"/>
</dbReference>
<comment type="caution">
    <text evidence="2">The sequence shown here is derived from an EMBL/GenBank/DDBJ whole genome shotgun (WGS) entry which is preliminary data.</text>
</comment>
<protein>
    <submittedName>
        <fullName evidence="2">Uncharacterized protein</fullName>
    </submittedName>
</protein>
<name>A0AAD7NBF8_9AGAR</name>
<reference evidence="2" key="1">
    <citation type="submission" date="2023-03" db="EMBL/GenBank/DDBJ databases">
        <title>Massive genome expansion in bonnet fungi (Mycena s.s.) driven by repeated elements and novel gene families across ecological guilds.</title>
        <authorList>
            <consortium name="Lawrence Berkeley National Laboratory"/>
            <person name="Harder C.B."/>
            <person name="Miyauchi S."/>
            <person name="Viragh M."/>
            <person name="Kuo A."/>
            <person name="Thoen E."/>
            <person name="Andreopoulos B."/>
            <person name="Lu D."/>
            <person name="Skrede I."/>
            <person name="Drula E."/>
            <person name="Henrissat B."/>
            <person name="Morin E."/>
            <person name="Kohler A."/>
            <person name="Barry K."/>
            <person name="LaButti K."/>
            <person name="Morin E."/>
            <person name="Salamov A."/>
            <person name="Lipzen A."/>
            <person name="Mereny Z."/>
            <person name="Hegedus B."/>
            <person name="Baldrian P."/>
            <person name="Stursova M."/>
            <person name="Weitz H."/>
            <person name="Taylor A."/>
            <person name="Grigoriev I.V."/>
            <person name="Nagy L.G."/>
            <person name="Martin F."/>
            <person name="Kauserud H."/>
        </authorList>
    </citation>
    <scope>NUCLEOTIDE SEQUENCE</scope>
    <source>
        <strain evidence="2">CBHHK182m</strain>
    </source>
</reference>
<dbReference type="EMBL" id="JARKIB010000056">
    <property type="protein sequence ID" value="KAJ7753266.1"/>
    <property type="molecule type" value="Genomic_DNA"/>
</dbReference>
<sequence length="355" mass="39486">MPSSHIPLLDKSDEDAIRTLHKSVRATSYEDAIDQDAFLVASARSILQFRKQVMSFALSSDLGECAFLIRTKMAQNYPRLGTPPGEIFVSISDFVGEIARSRQLIRDRKRAHNERVRAEEAVVARAARHDALEFAAQRDPDVVSIPSDDESRIARHPSPLIVKPLSATAEAFLPPMASPIQELSPIPELENLMFSLRLTDPFASQPSPSLPSPSQPGLVRIATPPPRSPVSERGRTMKIMKAPFPRRRPSLARNVVNPRMATPPPTPTSNLAVAAPRPFRPAPRHPHLNYVDDLMLLRRKSNGSHARKNKYLGNYKRSMLPPAAPHKPKALKLKRCFFCSATAHLIAQCPLREID</sequence>
<evidence type="ECO:0000256" key="1">
    <source>
        <dbReference type="SAM" id="MobiDB-lite"/>
    </source>
</evidence>
<organism evidence="2 3">
    <name type="scientific">Mycena metata</name>
    <dbReference type="NCBI Taxonomy" id="1033252"/>
    <lineage>
        <taxon>Eukaryota</taxon>
        <taxon>Fungi</taxon>
        <taxon>Dikarya</taxon>
        <taxon>Basidiomycota</taxon>
        <taxon>Agaricomycotina</taxon>
        <taxon>Agaricomycetes</taxon>
        <taxon>Agaricomycetidae</taxon>
        <taxon>Agaricales</taxon>
        <taxon>Marasmiineae</taxon>
        <taxon>Mycenaceae</taxon>
        <taxon>Mycena</taxon>
    </lineage>
</organism>
<evidence type="ECO:0000313" key="3">
    <source>
        <dbReference type="Proteomes" id="UP001215598"/>
    </source>
</evidence>
<proteinExistence type="predicted"/>
<feature type="region of interest" description="Disordered" evidence="1">
    <location>
        <begin position="203"/>
        <end position="233"/>
    </location>
</feature>
<gene>
    <name evidence="2" type="ORF">B0H16DRAFT_1690877</name>
</gene>
<keyword evidence="3" id="KW-1185">Reference proteome</keyword>
<evidence type="ECO:0000313" key="2">
    <source>
        <dbReference type="EMBL" id="KAJ7753266.1"/>
    </source>
</evidence>
<dbReference type="AlphaFoldDB" id="A0AAD7NBF8"/>
<accession>A0AAD7NBF8</accession>